<gene>
    <name evidence="2" type="ORF">AKO1_014985</name>
</gene>
<dbReference type="AlphaFoldDB" id="A0AAW2Z1D3"/>
<reference evidence="2 3" key="1">
    <citation type="submission" date="2024-03" db="EMBL/GenBank/DDBJ databases">
        <title>The Acrasis kona genome and developmental transcriptomes reveal deep origins of eukaryotic multicellular pathways.</title>
        <authorList>
            <person name="Sheikh S."/>
            <person name="Fu C.-J."/>
            <person name="Brown M.W."/>
            <person name="Baldauf S.L."/>
        </authorList>
    </citation>
    <scope>NUCLEOTIDE SEQUENCE [LARGE SCALE GENOMIC DNA]</scope>
    <source>
        <strain evidence="2 3">ATCC MYA-3509</strain>
    </source>
</reference>
<feature type="transmembrane region" description="Helical" evidence="1">
    <location>
        <begin position="66"/>
        <end position="92"/>
    </location>
</feature>
<organism evidence="2 3">
    <name type="scientific">Acrasis kona</name>
    <dbReference type="NCBI Taxonomy" id="1008807"/>
    <lineage>
        <taxon>Eukaryota</taxon>
        <taxon>Discoba</taxon>
        <taxon>Heterolobosea</taxon>
        <taxon>Tetramitia</taxon>
        <taxon>Eutetramitia</taxon>
        <taxon>Acrasidae</taxon>
        <taxon>Acrasis</taxon>
    </lineage>
</organism>
<dbReference type="EMBL" id="JAOPGA020000927">
    <property type="protein sequence ID" value="KAL0483088.1"/>
    <property type="molecule type" value="Genomic_DNA"/>
</dbReference>
<name>A0AAW2Z1D3_9EUKA</name>
<evidence type="ECO:0000313" key="2">
    <source>
        <dbReference type="EMBL" id="KAL0483088.1"/>
    </source>
</evidence>
<evidence type="ECO:0000313" key="3">
    <source>
        <dbReference type="Proteomes" id="UP001431209"/>
    </source>
</evidence>
<evidence type="ECO:0000256" key="1">
    <source>
        <dbReference type="SAM" id="Phobius"/>
    </source>
</evidence>
<feature type="transmembrane region" description="Helical" evidence="1">
    <location>
        <begin position="104"/>
        <end position="125"/>
    </location>
</feature>
<protein>
    <submittedName>
        <fullName evidence="2">Uncharacterized protein</fullName>
    </submittedName>
</protein>
<keyword evidence="3" id="KW-1185">Reference proteome</keyword>
<keyword evidence="1" id="KW-0472">Membrane</keyword>
<proteinExistence type="predicted"/>
<sequence length="192" mass="21726">MSYTLLSKSSNNSLLNRSEFIGGIFNTIMSPALRDTEIDEEDYKQTLQGCTRLYNSLNNRYQYTRILCIFVATISFMSIILGAGSAAGVVWMPDLQSKVLGVTFLSLMSIVGTFSLLISGLVYFFTRNHYMRKAIIKKISLFLDKENEEKYQRLCVVVEFKYTALLSSWYNGAKVQYLPVVETSMFSGASSQ</sequence>
<keyword evidence="1" id="KW-1133">Transmembrane helix</keyword>
<dbReference type="Proteomes" id="UP001431209">
    <property type="component" value="Unassembled WGS sequence"/>
</dbReference>
<accession>A0AAW2Z1D3</accession>
<comment type="caution">
    <text evidence="2">The sequence shown here is derived from an EMBL/GenBank/DDBJ whole genome shotgun (WGS) entry which is preliminary data.</text>
</comment>
<keyword evidence="1" id="KW-0812">Transmembrane</keyword>